<evidence type="ECO:0000313" key="2">
    <source>
        <dbReference type="Proteomes" id="UP000479000"/>
    </source>
</evidence>
<dbReference type="EMBL" id="CADCXU010001212">
    <property type="protein sequence ID" value="CAA9993788.1"/>
    <property type="molecule type" value="Genomic_DNA"/>
</dbReference>
<dbReference type="GO" id="GO:1990072">
    <property type="term" value="C:TRAPPIII protein complex"/>
    <property type="evidence" value="ECO:0007669"/>
    <property type="project" value="TreeGrafter"/>
</dbReference>
<dbReference type="Proteomes" id="UP000479000">
    <property type="component" value="Unassembled WGS sequence"/>
</dbReference>
<dbReference type="PANTHER" id="PTHR12975:SF6">
    <property type="entry name" value="TRAFFICKING PROTEIN PARTICLE COMPLEX SUBUNIT 8"/>
    <property type="match status" value="1"/>
</dbReference>
<accession>A0A6H5FUP1</accession>
<evidence type="ECO:0000313" key="1">
    <source>
        <dbReference type="EMBL" id="CAA9993788.1"/>
    </source>
</evidence>
<dbReference type="OrthoDB" id="203724at2759"/>
<keyword evidence="2" id="KW-1185">Reference proteome</keyword>
<name>A0A6H5FUP1_9HEMI</name>
<protein>
    <submittedName>
        <fullName evidence="1">Uncharacterized protein</fullName>
    </submittedName>
</protein>
<dbReference type="InterPro" id="IPR024420">
    <property type="entry name" value="TRAPP_III_complex_Trs85"/>
</dbReference>
<gene>
    <name evidence="1" type="ORF">NTEN_LOCUS671</name>
</gene>
<reference evidence="1 2" key="1">
    <citation type="submission" date="2020-02" db="EMBL/GenBank/DDBJ databases">
        <authorList>
            <person name="Ferguson B K."/>
        </authorList>
    </citation>
    <scope>NUCLEOTIDE SEQUENCE [LARGE SCALE GENOMIC DNA]</scope>
</reference>
<sequence>MVSSLDASPVEQVARINQDVSDMIYQNNSKSVKWFGSLSSILITYGFLHDCSVSPPSTYNPFATRATLLTSECLKGRGLNGEAAKQLIRMSGEDSDLRSAVLLEQAAYCFLHSPRPSLFRKYAFHMVLAGNRYSKASHKNHSMRCYYQAHQNMIADGEEGVLSIPVADGKSIQVLLSVCTEDLLSTGRITASDIAYVKTAAENYNNDPM</sequence>
<dbReference type="AlphaFoldDB" id="A0A6H5FUP1"/>
<dbReference type="PANTHER" id="PTHR12975">
    <property type="entry name" value="TRANSPORT PROTEIN TRAPP"/>
    <property type="match status" value="1"/>
</dbReference>
<proteinExistence type="predicted"/>
<organism evidence="1 2">
    <name type="scientific">Nesidiocoris tenuis</name>
    <dbReference type="NCBI Taxonomy" id="355587"/>
    <lineage>
        <taxon>Eukaryota</taxon>
        <taxon>Metazoa</taxon>
        <taxon>Ecdysozoa</taxon>
        <taxon>Arthropoda</taxon>
        <taxon>Hexapoda</taxon>
        <taxon>Insecta</taxon>
        <taxon>Pterygota</taxon>
        <taxon>Neoptera</taxon>
        <taxon>Paraneoptera</taxon>
        <taxon>Hemiptera</taxon>
        <taxon>Heteroptera</taxon>
        <taxon>Panheteroptera</taxon>
        <taxon>Cimicomorpha</taxon>
        <taxon>Miridae</taxon>
        <taxon>Dicyphina</taxon>
        <taxon>Nesidiocoris</taxon>
    </lineage>
</organism>